<protein>
    <recommendedName>
        <fullName evidence="1">VOC domain-containing protein</fullName>
    </recommendedName>
</protein>
<dbReference type="SUPFAM" id="SSF54593">
    <property type="entry name" value="Glyoxalase/Bleomycin resistance protein/Dihydroxybiphenyl dioxygenase"/>
    <property type="match status" value="1"/>
</dbReference>
<dbReference type="RefSeq" id="WP_072315643.1">
    <property type="nucleotide sequence ID" value="NZ_FPJE01000002.1"/>
</dbReference>
<sequence length="118" mass="13391">MKIEDYDNFFLGATDLEKSKFFYRDTLGLDLKFDFSNMGMTAFKVGENEPAIILKDLTKFPTAKPAIWFKVASVQATYEELNNKGVEFLTAPYKISTGWAVEFKDPAGNVLGFTDYDM</sequence>
<dbReference type="OrthoDB" id="9804907at2"/>
<dbReference type="InterPro" id="IPR004360">
    <property type="entry name" value="Glyas_Fos-R_dOase_dom"/>
</dbReference>
<dbReference type="AlphaFoldDB" id="A0A1K1M446"/>
<reference evidence="2 3" key="1">
    <citation type="submission" date="2016-11" db="EMBL/GenBank/DDBJ databases">
        <authorList>
            <person name="Jaros S."/>
            <person name="Januszkiewicz K."/>
            <person name="Wedrychowicz H."/>
        </authorList>
    </citation>
    <scope>NUCLEOTIDE SEQUENCE [LARGE SCALE GENOMIC DNA]</scope>
    <source>
        <strain evidence="2 3">CGMCC 1.12145</strain>
    </source>
</reference>
<dbReference type="InterPro" id="IPR037523">
    <property type="entry name" value="VOC_core"/>
</dbReference>
<dbReference type="Gene3D" id="3.10.180.10">
    <property type="entry name" value="2,3-Dihydroxybiphenyl 1,2-Dioxygenase, domain 1"/>
    <property type="match status" value="1"/>
</dbReference>
<dbReference type="Pfam" id="PF00903">
    <property type="entry name" value="Glyoxalase"/>
    <property type="match status" value="1"/>
</dbReference>
<dbReference type="PROSITE" id="PS51819">
    <property type="entry name" value="VOC"/>
    <property type="match status" value="1"/>
</dbReference>
<feature type="domain" description="VOC" evidence="1">
    <location>
        <begin position="5"/>
        <end position="116"/>
    </location>
</feature>
<accession>A0A1K1M446</accession>
<dbReference type="Proteomes" id="UP000182248">
    <property type="component" value="Unassembled WGS sequence"/>
</dbReference>
<evidence type="ECO:0000313" key="2">
    <source>
        <dbReference type="EMBL" id="SFW17899.1"/>
    </source>
</evidence>
<name>A0A1K1M446_9FLAO</name>
<dbReference type="InterPro" id="IPR029068">
    <property type="entry name" value="Glyas_Bleomycin-R_OHBP_Dase"/>
</dbReference>
<evidence type="ECO:0000259" key="1">
    <source>
        <dbReference type="PROSITE" id="PS51819"/>
    </source>
</evidence>
<dbReference type="STRING" id="1150368.SAMN02927921_00365"/>
<gene>
    <name evidence="2" type="ORF">SAMN02927921_00365</name>
</gene>
<proteinExistence type="predicted"/>
<organism evidence="2 3">
    <name type="scientific">Sinomicrobium oceani</name>
    <dbReference type="NCBI Taxonomy" id="1150368"/>
    <lineage>
        <taxon>Bacteria</taxon>
        <taxon>Pseudomonadati</taxon>
        <taxon>Bacteroidota</taxon>
        <taxon>Flavobacteriia</taxon>
        <taxon>Flavobacteriales</taxon>
        <taxon>Flavobacteriaceae</taxon>
        <taxon>Sinomicrobium</taxon>
    </lineage>
</organism>
<dbReference type="EMBL" id="FPJE01000002">
    <property type="protein sequence ID" value="SFW17899.1"/>
    <property type="molecule type" value="Genomic_DNA"/>
</dbReference>
<evidence type="ECO:0000313" key="3">
    <source>
        <dbReference type="Proteomes" id="UP000182248"/>
    </source>
</evidence>
<keyword evidence="3" id="KW-1185">Reference proteome</keyword>